<evidence type="ECO:0000313" key="1">
    <source>
        <dbReference type="EMBL" id="CEK29024.1"/>
    </source>
</evidence>
<organism evidence="1">
    <name type="scientific">Yersinia ruckeri</name>
    <dbReference type="NCBI Taxonomy" id="29486"/>
    <lineage>
        <taxon>Bacteria</taxon>
        <taxon>Pseudomonadati</taxon>
        <taxon>Pseudomonadota</taxon>
        <taxon>Gammaproteobacteria</taxon>
        <taxon>Enterobacterales</taxon>
        <taxon>Yersiniaceae</taxon>
        <taxon>Yersinia</taxon>
    </lineage>
</organism>
<name>A0A085U327_YERRU</name>
<dbReference type="AlphaFoldDB" id="A0A085U327"/>
<sequence>MRVSIFKAFNLTPLAKSEKTSATKLSGSRMGEKLASVRNSNTGMGRAAGLHMKANLNNQKHVRFADTPTLAKSLASAPKAQVPASPEKMVKFGELRFNPAKALSQLKMAETPMQKAIASRLMNALKAQG</sequence>
<reference evidence="1" key="1">
    <citation type="journal article" date="2015" name="Genome Announc.">
        <title>Complete Genome Sequence of Yersinia ruckeri Strain CSF007-82, Etiologic Agent of Red Mouth Disease in Salmonid Fish.</title>
        <authorList>
            <person name="Nelson M.C."/>
            <person name="LaPatra S.E."/>
            <person name="Welch T.J."/>
            <person name="Graf J."/>
        </authorList>
    </citation>
    <scope>NUCLEOTIDE SEQUENCE</scope>
    <source>
        <strain evidence="1">CSF007-82</strain>
    </source>
</reference>
<dbReference type="PATRIC" id="fig|29486.44.peg.3263"/>
<keyword evidence="3" id="KW-1185">Reference proteome</keyword>
<evidence type="ECO:0000313" key="2">
    <source>
        <dbReference type="EMBL" id="SUQ01077.1"/>
    </source>
</evidence>
<accession>A0A085U327</accession>
<dbReference type="EMBL" id="LN681231">
    <property type="protein sequence ID" value="CEK29024.1"/>
    <property type="molecule type" value="Genomic_DNA"/>
</dbReference>
<dbReference type="EMBL" id="UHJG01000001">
    <property type="protein sequence ID" value="SUQ01077.1"/>
    <property type="molecule type" value="Genomic_DNA"/>
</dbReference>
<protein>
    <submittedName>
        <fullName evidence="1">Uncharacterized protein</fullName>
    </submittedName>
</protein>
<evidence type="ECO:0000313" key="3">
    <source>
        <dbReference type="Proteomes" id="UP000255169"/>
    </source>
</evidence>
<reference evidence="2 3" key="2">
    <citation type="submission" date="2018-06" db="EMBL/GenBank/DDBJ databases">
        <authorList>
            <consortium name="Pathogen Informatics"/>
            <person name="Doyle S."/>
        </authorList>
    </citation>
    <scope>NUCLEOTIDE SEQUENCE [LARGE SCALE GENOMIC DNA]</scope>
    <source>
        <strain evidence="2 3">NCTC10476</strain>
    </source>
</reference>
<gene>
    <name evidence="1" type="ORF">CSF007_16510</name>
    <name evidence="2" type="ORF">NCTC10476_02423</name>
</gene>
<dbReference type="Proteomes" id="UP000255169">
    <property type="component" value="Unassembled WGS sequence"/>
</dbReference>
<dbReference type="GeneID" id="66880892"/>
<dbReference type="KEGG" id="yrb:UGYR_08630"/>
<dbReference type="RefSeq" id="WP_004721443.1">
    <property type="nucleotide sequence ID" value="NZ_CABIHT010000003.1"/>
</dbReference>
<proteinExistence type="predicted"/>